<keyword evidence="2" id="KW-0496">Mitochondrion</keyword>
<dbReference type="GeneID" id="11122991"/>
<sequence length="192" mass="24312">MLNYFKNFKSNYIYIYTIKDIFFFLKLFFIYLILYLFYKDVFFYNYINFIIKIILYLYLFILFIIIYNSTILYKLKNYNNNYINTIRDILIINNKQFLIETLLVRYINIFVFFNYYIFNLTQLKLFLEILFTWFNNLYIFNLLNNISYKFIFLNRNYTWNSIYKQYSIFGYYISTRLKYKNLKTENIKKLKY</sequence>
<dbReference type="RefSeq" id="YP_004841723.1">
    <property type="nucleotide sequence ID" value="NC_015981.1"/>
</dbReference>
<name>G1FLC3_ICHMU</name>
<keyword evidence="1" id="KW-0472">Membrane</keyword>
<gene>
    <name evidence="2" type="ORF">IMG5_M206960</name>
</gene>
<dbReference type="EMBL" id="JN227086">
    <property type="protein sequence ID" value="AEL89265.1"/>
    <property type="molecule type" value="Genomic_DNA"/>
</dbReference>
<reference evidence="2" key="1">
    <citation type="submission" date="2011-07" db="EMBL/GenBank/DDBJ databases">
        <authorList>
            <person name="Coyne R."/>
            <person name="Brami D."/>
            <person name="Johnson J."/>
            <person name="Hostetler J."/>
            <person name="Hannick L."/>
            <person name="Clark T."/>
            <person name="Cassidy-Hanley D."/>
            <person name="Inman J."/>
        </authorList>
    </citation>
    <scope>NUCLEOTIDE SEQUENCE</scope>
    <source>
        <strain evidence="2">G5</strain>
    </source>
</reference>
<dbReference type="AlphaFoldDB" id="G1FLC3"/>
<geneLocation type="mitochondrion" evidence="2"/>
<evidence type="ECO:0000313" key="2">
    <source>
        <dbReference type="EMBL" id="AEL89265.1"/>
    </source>
</evidence>
<keyword evidence="1" id="KW-1133">Transmembrane helix</keyword>
<feature type="transmembrane region" description="Helical" evidence="1">
    <location>
        <begin position="97"/>
        <end position="117"/>
    </location>
</feature>
<organism evidence="2">
    <name type="scientific">Ichthyophthirius multifiliis</name>
    <name type="common">White spot disease agent</name>
    <name type="synonym">Ich</name>
    <dbReference type="NCBI Taxonomy" id="5932"/>
    <lineage>
        <taxon>Eukaryota</taxon>
        <taxon>Sar</taxon>
        <taxon>Alveolata</taxon>
        <taxon>Ciliophora</taxon>
        <taxon>Intramacronucleata</taxon>
        <taxon>Oligohymenophorea</taxon>
        <taxon>Hymenostomatida</taxon>
        <taxon>Ophryoglenina</taxon>
        <taxon>Ichthyophthirius</taxon>
    </lineage>
</organism>
<evidence type="ECO:0000256" key="1">
    <source>
        <dbReference type="SAM" id="Phobius"/>
    </source>
</evidence>
<feature type="transmembrane region" description="Helical" evidence="1">
    <location>
        <begin position="21"/>
        <end position="38"/>
    </location>
</feature>
<keyword evidence="1" id="KW-0812">Transmembrane</keyword>
<protein>
    <submittedName>
        <fullName evidence="2">Ymf75</fullName>
    </submittedName>
</protein>
<feature type="transmembrane region" description="Helical" evidence="1">
    <location>
        <begin position="44"/>
        <end position="67"/>
    </location>
</feature>
<accession>G1FLC3</accession>
<proteinExistence type="predicted"/>
<feature type="transmembrane region" description="Helical" evidence="1">
    <location>
        <begin position="123"/>
        <end position="143"/>
    </location>
</feature>